<dbReference type="STRING" id="398580.Dshi_0684"/>
<keyword evidence="2" id="KW-1185">Reference proteome</keyword>
<dbReference type="KEGG" id="dsh:Dshi_0684"/>
<protein>
    <recommendedName>
        <fullName evidence="3">DUF1150 family protein</fullName>
    </recommendedName>
</protein>
<dbReference type="eggNOG" id="COG5568">
    <property type="taxonomic scope" value="Bacteria"/>
</dbReference>
<dbReference type="Pfam" id="PF06620">
    <property type="entry name" value="DUF1150"/>
    <property type="match status" value="1"/>
</dbReference>
<reference evidence="2" key="1">
    <citation type="journal article" date="2010" name="ISME J.">
        <title>The complete genome sequence of the algal symbiont Dinoroseobacter shibae: a hitchhiker's guide to life in the sea.</title>
        <authorList>
            <person name="Wagner-Dobler I."/>
            <person name="Ballhausen B."/>
            <person name="Berger M."/>
            <person name="Brinkhoff T."/>
            <person name="Buchholz I."/>
            <person name="Bunk B."/>
            <person name="Cypionka H."/>
            <person name="Daniel R."/>
            <person name="Drepper T."/>
            <person name="Gerdts G."/>
            <person name="Hahnke S."/>
            <person name="Han C."/>
            <person name="Jahn D."/>
            <person name="Kalhoefer D."/>
            <person name="Kiss H."/>
            <person name="Klenk H.P."/>
            <person name="Kyrpides N."/>
            <person name="Liebl W."/>
            <person name="Liesegang H."/>
            <person name="Meincke L."/>
            <person name="Pati A."/>
            <person name="Petersen J."/>
            <person name="Piekarski T."/>
            <person name="Pommerenke C."/>
            <person name="Pradella S."/>
            <person name="Pukall R."/>
            <person name="Rabus R."/>
            <person name="Stackebrandt E."/>
            <person name="Thole S."/>
            <person name="Thompson L."/>
            <person name="Tielen P."/>
            <person name="Tomasch J."/>
            <person name="von Jan M."/>
            <person name="Wanphrut N."/>
            <person name="Wichels A."/>
            <person name="Zech H."/>
            <person name="Simon M."/>
        </authorList>
    </citation>
    <scope>NUCLEOTIDE SEQUENCE [LARGE SCALE GENOMIC DNA]</scope>
    <source>
        <strain evidence="2">DSM 16493 / NCIMB 14021 / DFL 12</strain>
    </source>
</reference>
<name>A8LQE4_DINSH</name>
<dbReference type="Proteomes" id="UP000006833">
    <property type="component" value="Chromosome"/>
</dbReference>
<dbReference type="AlphaFoldDB" id="A8LQE4"/>
<gene>
    <name evidence="1" type="ordered locus">Dshi_0684</name>
</gene>
<dbReference type="InterPro" id="IPR009531">
    <property type="entry name" value="DUF1150"/>
</dbReference>
<dbReference type="RefSeq" id="WP_012177362.1">
    <property type="nucleotide sequence ID" value="NC_009952.1"/>
</dbReference>
<evidence type="ECO:0000313" key="2">
    <source>
        <dbReference type="Proteomes" id="UP000006833"/>
    </source>
</evidence>
<sequence>MTHDFDIDTPGAAPIVYVRPVDQSELPANVRAQLEDVSELYAVHDASGARLALVTDRDAAFLLARQNEMSPVHVH</sequence>
<dbReference type="EMBL" id="CP000830">
    <property type="protein sequence ID" value="ABV92430.1"/>
    <property type="molecule type" value="Genomic_DNA"/>
</dbReference>
<proteinExistence type="predicted"/>
<organism evidence="1 2">
    <name type="scientific">Dinoroseobacter shibae (strain DSM 16493 / NCIMB 14021 / DFL 12)</name>
    <dbReference type="NCBI Taxonomy" id="398580"/>
    <lineage>
        <taxon>Bacteria</taxon>
        <taxon>Pseudomonadati</taxon>
        <taxon>Pseudomonadota</taxon>
        <taxon>Alphaproteobacteria</taxon>
        <taxon>Rhodobacterales</taxon>
        <taxon>Roseobacteraceae</taxon>
        <taxon>Dinoroseobacter</taxon>
    </lineage>
</organism>
<evidence type="ECO:0008006" key="3">
    <source>
        <dbReference type="Google" id="ProtNLM"/>
    </source>
</evidence>
<accession>A8LQE4</accession>
<dbReference type="HOGENOM" id="CLU_181511_2_1_5"/>
<dbReference type="OrthoDB" id="7205167at2"/>
<evidence type="ECO:0000313" key="1">
    <source>
        <dbReference type="EMBL" id="ABV92430.1"/>
    </source>
</evidence>